<evidence type="ECO:0000313" key="1">
    <source>
        <dbReference type="EMBL" id="AOZ72942.1"/>
    </source>
</evidence>
<sequence length="638" mass="73477">MPNPTKKSSNSDFNTYFDALKKYVETAYSTRAERFAYLVESPENSELTLSDISLVQVLEQIFETPVRDLDTELRNAGYFWKIYTDFHNIHFTDPDVQNETSSVESAKTYIENPPLVFPKALSELESEDYQDLAHFLFKAFHPLDFPLMEKFIAIKGEDGVEDSVEAFINCNLLQSENSTFDFETNIFNKGEDLKTLCASDTDNPLLLHYVLGLVETVEDKDKKKKKINEDFLPSIALPESFSALPSDPKTDSFDIKGVWLLANPGYGEDLAKVVQKNKDVKPELEHTALKDQYYLWHCLRQTPNETLYLPWDGTKLDYEQVPELSKTKPEETTQPGWYRKKSTDLWDAGWKKYQLMRMEAFPYRSFDSKSFDGILETLAKQKCFLPSLVVNIRVLVALLTINKDQESNTKKIGPVFFPRNIERWCDLLRATIPILKQNEIQNRYQANNFSSETESMDFEALETILLSHSSFGKSSNVANISYGNRSIPIALLEKQLRSITENAPANKDISTIANLRKILEARRKAIPFPEDTKTFSQKCEFYLTYPRMKRLHFSYGTDSSDEEVAASFAALEALHSLMLKYTKDHNGTAYPIPSYYEKECRKVKTQDQAKTYWTKIHSLQKEVVKTLLLEYIPLEDGE</sequence>
<dbReference type="KEGG" id="avu:BK816_06255"/>
<accession>A0A1D9MKX5</accession>
<organism evidence="1 2">
    <name type="scientific">Boudabousia tangfeifanii</name>
    <dbReference type="NCBI Taxonomy" id="1912795"/>
    <lineage>
        <taxon>Bacteria</taxon>
        <taxon>Bacillati</taxon>
        <taxon>Actinomycetota</taxon>
        <taxon>Actinomycetes</taxon>
        <taxon>Actinomycetales</taxon>
        <taxon>Actinomycetaceae</taxon>
        <taxon>Boudabousia</taxon>
    </lineage>
</organism>
<dbReference type="EMBL" id="CP017812">
    <property type="protein sequence ID" value="AOZ72942.1"/>
    <property type="molecule type" value="Genomic_DNA"/>
</dbReference>
<evidence type="ECO:0000313" key="2">
    <source>
        <dbReference type="Proteomes" id="UP000176288"/>
    </source>
</evidence>
<name>A0A1D9MKX5_9ACTO</name>
<dbReference type="Proteomes" id="UP000176288">
    <property type="component" value="Chromosome"/>
</dbReference>
<proteinExistence type="predicted"/>
<reference evidence="1 2" key="1">
    <citation type="submission" date="2016-10" db="EMBL/GenBank/DDBJ databases">
        <title>Actinomyces aegypiusis sp. nov., isolated from the Aegypius monachus in Qinghai Tibet Plateau China.</title>
        <authorList>
            <person name="Wang Y."/>
        </authorList>
    </citation>
    <scope>NUCLEOTIDE SEQUENCE [LARGE SCALE GENOMIC DNA]</scope>
    <source>
        <strain evidence="1 2">VUL4_3</strain>
    </source>
</reference>
<keyword evidence="2" id="KW-1185">Reference proteome</keyword>
<protein>
    <submittedName>
        <fullName evidence="1">Uncharacterized protein</fullName>
    </submittedName>
</protein>
<dbReference type="AlphaFoldDB" id="A0A1D9MKX5"/>
<gene>
    <name evidence="1" type="ORF">BK816_06255</name>
</gene>
<dbReference type="RefSeq" id="WP_071164407.1">
    <property type="nucleotide sequence ID" value="NZ_CP017812.1"/>
</dbReference>